<sequence length="233" mass="25724">MLSIASTTRWKQLGPHFNQFQNKLPDLAILALLPLPGAPRHLLYNNTLVSPYHPLLLSSLSESPPTRHPTLRRAPTRTRGDQARTPARTPRRSSSSPPALAEAHAPVARPHCLARRAAQPVALFPRRVPLAPSPLPFQQQQQQQQLRLQLRIRRACPCAYARRVRLGAFQLQLQFCELHPAQERRGRESVGCDADLGAAADEQGRGMDIDGNGNGGDGDRDATDAVTVDYEHS</sequence>
<dbReference type="EMBL" id="KV417528">
    <property type="protein sequence ID" value="KZP24060.1"/>
    <property type="molecule type" value="Genomic_DNA"/>
</dbReference>
<evidence type="ECO:0000256" key="1">
    <source>
        <dbReference type="SAM" id="MobiDB-lite"/>
    </source>
</evidence>
<organism evidence="2">
    <name type="scientific">Athelia psychrophila</name>
    <dbReference type="NCBI Taxonomy" id="1759441"/>
    <lineage>
        <taxon>Eukaryota</taxon>
        <taxon>Fungi</taxon>
        <taxon>Dikarya</taxon>
        <taxon>Basidiomycota</taxon>
        <taxon>Agaricomycotina</taxon>
        <taxon>Agaricomycetes</taxon>
        <taxon>Agaricomycetidae</taxon>
        <taxon>Atheliales</taxon>
        <taxon>Atheliaceae</taxon>
        <taxon>Athelia</taxon>
    </lineage>
</organism>
<feature type="region of interest" description="Disordered" evidence="1">
    <location>
        <begin position="198"/>
        <end position="233"/>
    </location>
</feature>
<accession>A0A166MJH4</accession>
<gene>
    <name evidence="2" type="ORF">FIBSPDRAFT_1042363</name>
</gene>
<feature type="region of interest" description="Disordered" evidence="1">
    <location>
        <begin position="58"/>
        <end position="106"/>
    </location>
</feature>
<name>A0A166MJH4_9AGAM</name>
<feature type="compositionally biased region" description="Basic and acidic residues" evidence="1">
    <location>
        <begin position="217"/>
        <end position="233"/>
    </location>
</feature>
<dbReference type="AlphaFoldDB" id="A0A166MJH4"/>
<evidence type="ECO:0000313" key="2">
    <source>
        <dbReference type="EMBL" id="KZP24060.1"/>
    </source>
</evidence>
<proteinExistence type="predicted"/>
<protein>
    <submittedName>
        <fullName evidence="2">Uncharacterized protein</fullName>
    </submittedName>
</protein>
<reference evidence="2" key="1">
    <citation type="journal article" date="2016" name="Mol. Biol. Evol.">
        <title>Comparative Genomics of Early-Diverging Mushroom-Forming Fungi Provides Insights into the Origins of Lignocellulose Decay Capabilities.</title>
        <authorList>
            <person name="Nagy L.G."/>
            <person name="Riley R."/>
            <person name="Tritt A."/>
            <person name="Adam C."/>
            <person name="Daum C."/>
            <person name="Floudas D."/>
            <person name="Sun H."/>
            <person name="Yadav J.S."/>
            <person name="Pangilinan J."/>
            <person name="Larsson K.H."/>
            <person name="Matsuura K."/>
            <person name="Barry K."/>
            <person name="Labutti K."/>
            <person name="Kuo R."/>
            <person name="Ohm R.A."/>
            <person name="Bhattacharya S.S."/>
            <person name="Shirouzu T."/>
            <person name="Yoshinaga Y."/>
            <person name="Martin F.M."/>
            <person name="Grigoriev I.V."/>
            <person name="Hibbett D.S."/>
        </authorList>
    </citation>
    <scope>NUCLEOTIDE SEQUENCE [LARGE SCALE GENOMIC DNA]</scope>
    <source>
        <strain evidence="2">CBS 109695</strain>
    </source>
</reference>
<feature type="compositionally biased region" description="Low complexity" evidence="1">
    <location>
        <begin position="83"/>
        <end position="101"/>
    </location>
</feature>